<organism evidence="1 2">
    <name type="scientific">Kaistella haifensis DSM 19056</name>
    <dbReference type="NCBI Taxonomy" id="1450526"/>
    <lineage>
        <taxon>Bacteria</taxon>
        <taxon>Pseudomonadati</taxon>
        <taxon>Bacteroidota</taxon>
        <taxon>Flavobacteriia</taxon>
        <taxon>Flavobacteriales</taxon>
        <taxon>Weeksellaceae</taxon>
        <taxon>Chryseobacterium group</taxon>
        <taxon>Kaistella</taxon>
    </lineage>
</organism>
<protein>
    <submittedName>
        <fullName evidence="1">Uncharacterized protein</fullName>
    </submittedName>
</protein>
<evidence type="ECO:0000313" key="2">
    <source>
        <dbReference type="Proteomes" id="UP000197587"/>
    </source>
</evidence>
<dbReference type="EMBL" id="JASZ02000035">
    <property type="protein sequence ID" value="OWK97228.1"/>
    <property type="molecule type" value="Genomic_DNA"/>
</dbReference>
<sequence length="111" mass="11276">MDNQCCCVISAACGTISAACGTISVTCGTISVTCGTISAACGVNSECCGMSSEVCGKIYCLKKPPTFGDFGGCDLLLVDFFVVGSTAGETLSSGVLRTHFGKLGLWDSCFN</sequence>
<dbReference type="RefSeq" id="WP_088264889.1">
    <property type="nucleotide sequence ID" value="NZ_JASZ02000035.1"/>
</dbReference>
<dbReference type="AlphaFoldDB" id="A0A246B763"/>
<name>A0A246B763_9FLAO</name>
<dbReference type="Proteomes" id="UP000197587">
    <property type="component" value="Unassembled WGS sequence"/>
</dbReference>
<comment type="caution">
    <text evidence="1">The sequence shown here is derived from an EMBL/GenBank/DDBJ whole genome shotgun (WGS) entry which is preliminary data.</text>
</comment>
<evidence type="ECO:0000313" key="1">
    <source>
        <dbReference type="EMBL" id="OWK97228.1"/>
    </source>
</evidence>
<accession>A0A246B763</accession>
<proteinExistence type="predicted"/>
<keyword evidence="2" id="KW-1185">Reference proteome</keyword>
<gene>
    <name evidence="1" type="ORF">AP75_12420</name>
</gene>
<reference evidence="1 2" key="1">
    <citation type="submission" date="2017-05" db="EMBL/GenBank/DDBJ databases">
        <title>Genome of Chryseobacterium haifense.</title>
        <authorList>
            <person name="Newman J.D."/>
        </authorList>
    </citation>
    <scope>NUCLEOTIDE SEQUENCE [LARGE SCALE GENOMIC DNA]</scope>
    <source>
        <strain evidence="1 2">DSM 19056</strain>
    </source>
</reference>